<keyword evidence="7 12" id="KW-0798">TonB box</keyword>
<feature type="chain" id="PRO_5013399996" evidence="13">
    <location>
        <begin position="34"/>
        <end position="701"/>
    </location>
</feature>
<dbReference type="GO" id="GO:0015344">
    <property type="term" value="F:siderophore uptake transmembrane transporter activity"/>
    <property type="evidence" value="ECO:0007669"/>
    <property type="project" value="TreeGrafter"/>
</dbReference>
<evidence type="ECO:0000256" key="3">
    <source>
        <dbReference type="ARBA" id="ARBA00022448"/>
    </source>
</evidence>
<protein>
    <submittedName>
        <fullName evidence="16">TonB-dependent receptor</fullName>
    </submittedName>
</protein>
<dbReference type="GO" id="GO:0044718">
    <property type="term" value="P:siderophore transmembrane transport"/>
    <property type="evidence" value="ECO:0007669"/>
    <property type="project" value="TreeGrafter"/>
</dbReference>
<evidence type="ECO:0000256" key="2">
    <source>
        <dbReference type="ARBA" id="ARBA00008143"/>
    </source>
</evidence>
<evidence type="ECO:0000256" key="6">
    <source>
        <dbReference type="ARBA" id="ARBA00022729"/>
    </source>
</evidence>
<keyword evidence="5 11" id="KW-0812">Transmembrane</keyword>
<dbReference type="InterPro" id="IPR000531">
    <property type="entry name" value="Beta-barrel_TonB"/>
</dbReference>
<name>A0A2A4X037_9GAMM</name>
<evidence type="ECO:0000256" key="13">
    <source>
        <dbReference type="SAM" id="SignalP"/>
    </source>
</evidence>
<dbReference type="SUPFAM" id="SSF56935">
    <property type="entry name" value="Porins"/>
    <property type="match status" value="1"/>
</dbReference>
<evidence type="ECO:0000256" key="1">
    <source>
        <dbReference type="ARBA" id="ARBA00004571"/>
    </source>
</evidence>
<evidence type="ECO:0000256" key="10">
    <source>
        <dbReference type="ARBA" id="ARBA00023237"/>
    </source>
</evidence>
<keyword evidence="10 11" id="KW-0998">Cell outer membrane</keyword>
<feature type="domain" description="TonB-dependent receptor plug" evidence="15">
    <location>
        <begin position="56"/>
        <end position="165"/>
    </location>
</feature>
<dbReference type="PROSITE" id="PS52016">
    <property type="entry name" value="TONB_DEPENDENT_REC_3"/>
    <property type="match status" value="1"/>
</dbReference>
<comment type="subcellular location">
    <subcellularLocation>
        <location evidence="1 11">Cell outer membrane</location>
        <topology evidence="1 11">Multi-pass membrane protein</topology>
    </subcellularLocation>
</comment>
<evidence type="ECO:0000256" key="8">
    <source>
        <dbReference type="ARBA" id="ARBA00023136"/>
    </source>
</evidence>
<comment type="similarity">
    <text evidence="2">Belongs to the TonB-dependent receptor family. Hemoglobin/haptoglobin binding protein subfamily.</text>
</comment>
<dbReference type="InterPro" id="IPR039426">
    <property type="entry name" value="TonB-dep_rcpt-like"/>
</dbReference>
<reference evidence="17" key="1">
    <citation type="submission" date="2017-08" db="EMBL/GenBank/DDBJ databases">
        <title>A dynamic microbial community with high functional redundancy inhabits the cold, oxic subseafloor aquifer.</title>
        <authorList>
            <person name="Tully B.J."/>
            <person name="Wheat C.G."/>
            <person name="Glazer B.T."/>
            <person name="Huber J.A."/>
        </authorList>
    </citation>
    <scope>NUCLEOTIDE SEQUENCE [LARGE SCALE GENOMIC DNA]</scope>
</reference>
<evidence type="ECO:0000256" key="12">
    <source>
        <dbReference type="RuleBase" id="RU003357"/>
    </source>
</evidence>
<keyword evidence="8 11" id="KW-0472">Membrane</keyword>
<gene>
    <name evidence="16" type="ORF">COB20_11920</name>
</gene>
<dbReference type="Gene3D" id="2.40.170.20">
    <property type="entry name" value="TonB-dependent receptor, beta-barrel domain"/>
    <property type="match status" value="1"/>
</dbReference>
<dbReference type="InterPro" id="IPR036942">
    <property type="entry name" value="Beta-barrel_TonB_sf"/>
</dbReference>
<evidence type="ECO:0000313" key="17">
    <source>
        <dbReference type="Proteomes" id="UP000218767"/>
    </source>
</evidence>
<evidence type="ECO:0000256" key="5">
    <source>
        <dbReference type="ARBA" id="ARBA00022692"/>
    </source>
</evidence>
<evidence type="ECO:0000256" key="4">
    <source>
        <dbReference type="ARBA" id="ARBA00022452"/>
    </source>
</evidence>
<keyword evidence="4 11" id="KW-1134">Transmembrane beta strand</keyword>
<evidence type="ECO:0000259" key="14">
    <source>
        <dbReference type="Pfam" id="PF00593"/>
    </source>
</evidence>
<dbReference type="Pfam" id="PF00593">
    <property type="entry name" value="TonB_dep_Rec_b-barrel"/>
    <property type="match status" value="1"/>
</dbReference>
<evidence type="ECO:0000256" key="9">
    <source>
        <dbReference type="ARBA" id="ARBA00023170"/>
    </source>
</evidence>
<evidence type="ECO:0000256" key="7">
    <source>
        <dbReference type="ARBA" id="ARBA00023077"/>
    </source>
</evidence>
<dbReference type="PANTHER" id="PTHR30069">
    <property type="entry name" value="TONB-DEPENDENT OUTER MEMBRANE RECEPTOR"/>
    <property type="match status" value="1"/>
</dbReference>
<feature type="signal peptide" evidence="13">
    <location>
        <begin position="1"/>
        <end position="33"/>
    </location>
</feature>
<dbReference type="AlphaFoldDB" id="A0A2A4X037"/>
<dbReference type="GO" id="GO:0009279">
    <property type="term" value="C:cell outer membrane"/>
    <property type="evidence" value="ECO:0007669"/>
    <property type="project" value="UniProtKB-SubCell"/>
</dbReference>
<keyword evidence="6 13" id="KW-0732">Signal</keyword>
<evidence type="ECO:0000259" key="15">
    <source>
        <dbReference type="Pfam" id="PF07715"/>
    </source>
</evidence>
<dbReference type="EMBL" id="NVUL01000066">
    <property type="protein sequence ID" value="PCI75846.1"/>
    <property type="molecule type" value="Genomic_DNA"/>
</dbReference>
<keyword evidence="3 11" id="KW-0813">Transport</keyword>
<sequence>MTGFTQRRFRMIRTLLVTSIAAATALAAAPTLAQNGQQAIEEIQVTSILRKSAGLADVNAAVSVLGEQELDLINHTHLQEALNRLPGVSIHRNNGQESLVAIRSAVLTGAGACGSFLVAENGIPVRSSGFCNVNEMFDTHSENASSIEVIRGPGSAFWGSNAVHGLINVVLPKAGDAGEVMLEQGPRGSQRLRGSFGHDYGNFKQLLMVNGISEEGYRDDSGVDQQKVSWLYNYTTKNGANLDGGFTMINLNQETAGFVAGTDAFEDSALRDTNPNPEAFRDSVNGRVWTTITQQVDDWEVVMTPYFREVNMTFMQHFLPGQPIEDTEHRSIGFQFAAYKELDSGANLAMGFDIEDTDGSLKQLQPNPTEGSFFLRNSIPQGRHYDFDVDIRQLAGFINYEQDLGNGWELSLGLRLENMKYFYDNKMIDGRTDEFGVACRFGCRYNRPADRDDGFTNVSPKLGLSYALNDDHDLQFRVQRGFRAPQATELYRLQNSQTVASLDSVELDSYEVAVKGAGDNWNYTASWYFMDKKNEIFANSARENLNDSHTSHRGIEFAMGLDITESLAIQGVFNLAKHTYENSQISGGIDINGNDVDTAPNTFGNLRLQWRPTSSIMTELELVNMGDYYTNPENTQSYEGHDILNWRTQYQFNDDLTFYLNVLNATDEEYAERADWTTFTGDRYFPGEPVRAFFGVTWKYK</sequence>
<dbReference type="Proteomes" id="UP000218767">
    <property type="component" value="Unassembled WGS sequence"/>
</dbReference>
<proteinExistence type="inferred from homology"/>
<evidence type="ECO:0000313" key="16">
    <source>
        <dbReference type="EMBL" id="PCI75846.1"/>
    </source>
</evidence>
<feature type="domain" description="TonB-dependent receptor-like beta-barrel" evidence="14">
    <location>
        <begin position="232"/>
        <end position="664"/>
    </location>
</feature>
<dbReference type="PANTHER" id="PTHR30069:SF29">
    <property type="entry name" value="HEMOGLOBIN AND HEMOGLOBIN-HAPTOGLOBIN-BINDING PROTEIN 1-RELATED"/>
    <property type="match status" value="1"/>
</dbReference>
<comment type="caution">
    <text evidence="16">The sequence shown here is derived from an EMBL/GenBank/DDBJ whole genome shotgun (WGS) entry which is preliminary data.</text>
</comment>
<dbReference type="Gene3D" id="2.170.130.10">
    <property type="entry name" value="TonB-dependent receptor, plug domain"/>
    <property type="match status" value="1"/>
</dbReference>
<dbReference type="InterPro" id="IPR037066">
    <property type="entry name" value="Plug_dom_sf"/>
</dbReference>
<keyword evidence="9 16" id="KW-0675">Receptor</keyword>
<evidence type="ECO:0000256" key="11">
    <source>
        <dbReference type="PROSITE-ProRule" id="PRU01360"/>
    </source>
</evidence>
<accession>A0A2A4X037</accession>
<organism evidence="16 17">
    <name type="scientific">SAR86 cluster bacterium</name>
    <dbReference type="NCBI Taxonomy" id="2030880"/>
    <lineage>
        <taxon>Bacteria</taxon>
        <taxon>Pseudomonadati</taxon>
        <taxon>Pseudomonadota</taxon>
        <taxon>Gammaproteobacteria</taxon>
        <taxon>SAR86 cluster</taxon>
    </lineage>
</organism>
<dbReference type="InterPro" id="IPR012910">
    <property type="entry name" value="Plug_dom"/>
</dbReference>
<dbReference type="Pfam" id="PF07715">
    <property type="entry name" value="Plug"/>
    <property type="match status" value="1"/>
</dbReference>